<dbReference type="InterPro" id="IPR022791">
    <property type="entry name" value="L-PG_synthase/AglD"/>
</dbReference>
<evidence type="ECO:0000256" key="5">
    <source>
        <dbReference type="ARBA" id="ARBA00023136"/>
    </source>
</evidence>
<dbReference type="Gene3D" id="3.90.550.10">
    <property type="entry name" value="Spore Coat Polysaccharide Biosynthesis Protein SpsA, Chain A"/>
    <property type="match status" value="1"/>
</dbReference>
<keyword evidence="4 7" id="KW-1133">Transmembrane helix</keyword>
<feature type="transmembrane region" description="Helical" evidence="7">
    <location>
        <begin position="55"/>
        <end position="77"/>
    </location>
</feature>
<dbReference type="PANTHER" id="PTHR40277:SF1">
    <property type="entry name" value="BLL5419 PROTEIN"/>
    <property type="match status" value="1"/>
</dbReference>
<keyword evidence="5 7" id="KW-0472">Membrane</keyword>
<proteinExistence type="predicted"/>
<dbReference type="Pfam" id="PF00535">
    <property type="entry name" value="Glycos_transf_2"/>
    <property type="match status" value="1"/>
</dbReference>
<feature type="transmembrane region" description="Helical" evidence="7">
    <location>
        <begin position="301"/>
        <end position="323"/>
    </location>
</feature>
<comment type="caution">
    <text evidence="9">The sequence shown here is derived from an EMBL/GenBank/DDBJ whole genome shotgun (WGS) entry which is preliminary data.</text>
</comment>
<feature type="domain" description="Glycosyltransferase 2-like" evidence="8">
    <location>
        <begin position="605"/>
        <end position="772"/>
    </location>
</feature>
<sequence>MTDQAIYAGPMDVPDVGTPARGRLPVLGLLVRIAIGVLIFWIIARSIDISGAARVLSGLDVGLFAVATGLIVFQHIFAAARWMSVCRTQGEPIPFRVALAGYVEANFFNQALPSTIGGDAYRVLRARQAGQNFGVSVVAVFVDRALGLLTLTLMAVVGAYYLSQIPSAALTANVLAAVIAVVVGGAIVGALLSTVLPALRRITITRPLYWLSDGVARVFKSPVATVETLGHSLIGHSITAVAFLVLARSLGLSFDLVLAFVALPAILLAAAVPISFSGWGVRESASVVILGHLGMPAESALALSVLLGLSLVAVGLVGGLVWLAESVMRQDETATDEARPASAALAAAGGPGPLDEEPEPDVSASLTPRKREILAHAELVADSRDAWITKNRSYFADDRGTMRFLVNEGARVLDLGCGTGDLLARLNPSYGLGLDFSPRMIRIARRNHRGLEFRVGDVEDPATMAGIDGTFDYIVMSDTIGLLDDLETALNQLHRFCGPETRLVISYYSHFWEPLIYVAEKLGFRRGQPQANFITDTDFANLLHLADFEPVRSEMRQLVPMRLLGLGTLINRYIGTLPLIRNLCLRRYIVARSLRAQTPRDMSVSVLVPCRNERGNIEPIVQRMPRFGSRQEIVFIEGNSRDGTYEECLRIKEKYAGEWDIQVLKQSGKGKGDAMRKGYDAAKHDILMILDADMTVPPEALPRFYRAIASGKGEFINGSRLVYPMEKEAMRPLNLIANRIFAWLFTYLLNQRFTDTLCGTKVVTRAGYDRIAANRNYFGEFDPFGDFDLIFGASKQSLRIVEVPVHYKARVYGETQISRFRDGFLLLRMVVFAWRKLKAI</sequence>
<evidence type="ECO:0000313" key="9">
    <source>
        <dbReference type="EMBL" id="MFD2182376.1"/>
    </source>
</evidence>
<reference evidence="10" key="1">
    <citation type="journal article" date="2019" name="Int. J. Syst. Evol. Microbiol.">
        <title>The Global Catalogue of Microorganisms (GCM) 10K type strain sequencing project: providing services to taxonomists for standard genome sequencing and annotation.</title>
        <authorList>
            <consortium name="The Broad Institute Genomics Platform"/>
            <consortium name="The Broad Institute Genome Sequencing Center for Infectious Disease"/>
            <person name="Wu L."/>
            <person name="Ma J."/>
        </authorList>
    </citation>
    <scope>NUCLEOTIDE SEQUENCE [LARGE SCALE GENOMIC DNA]</scope>
    <source>
        <strain evidence="10">CGMCC 1.6774</strain>
    </source>
</reference>
<dbReference type="SUPFAM" id="SSF53335">
    <property type="entry name" value="S-adenosyl-L-methionine-dependent methyltransferases"/>
    <property type="match status" value="1"/>
</dbReference>
<keyword evidence="2" id="KW-1003">Cell membrane</keyword>
<dbReference type="InterPro" id="IPR029044">
    <property type="entry name" value="Nucleotide-diphossugar_trans"/>
</dbReference>
<feature type="transmembrane region" description="Helical" evidence="7">
    <location>
        <begin position="174"/>
        <end position="199"/>
    </location>
</feature>
<evidence type="ECO:0000256" key="7">
    <source>
        <dbReference type="SAM" id="Phobius"/>
    </source>
</evidence>
<accession>A0ABW5AJY2</accession>
<evidence type="ECO:0000256" key="4">
    <source>
        <dbReference type="ARBA" id="ARBA00022989"/>
    </source>
</evidence>
<gene>
    <name evidence="9" type="ORF">ACFSOX_09450</name>
</gene>
<keyword evidence="10" id="KW-1185">Reference proteome</keyword>
<dbReference type="CDD" id="cd02440">
    <property type="entry name" value="AdoMet_MTases"/>
    <property type="match status" value="1"/>
</dbReference>
<comment type="subcellular location">
    <subcellularLocation>
        <location evidence="1">Cell membrane</location>
        <topology evidence="1">Multi-pass membrane protein</topology>
    </subcellularLocation>
</comment>
<dbReference type="RefSeq" id="WP_378477554.1">
    <property type="nucleotide sequence ID" value="NZ_JBHUIW010000008.1"/>
</dbReference>
<dbReference type="Pfam" id="PF13489">
    <property type="entry name" value="Methyltransf_23"/>
    <property type="match status" value="1"/>
</dbReference>
<keyword evidence="3 7" id="KW-0812">Transmembrane</keyword>
<evidence type="ECO:0000256" key="3">
    <source>
        <dbReference type="ARBA" id="ARBA00022692"/>
    </source>
</evidence>
<evidence type="ECO:0000259" key="8">
    <source>
        <dbReference type="Pfam" id="PF00535"/>
    </source>
</evidence>
<feature type="transmembrane region" description="Helical" evidence="7">
    <location>
        <begin position="256"/>
        <end position="281"/>
    </location>
</feature>
<dbReference type="Pfam" id="PF03706">
    <property type="entry name" value="LPG_synthase_TM"/>
    <property type="match status" value="1"/>
</dbReference>
<organism evidence="9 10">
    <name type="scientific">Rhodoplanes azumiensis</name>
    <dbReference type="NCBI Taxonomy" id="1897628"/>
    <lineage>
        <taxon>Bacteria</taxon>
        <taxon>Pseudomonadati</taxon>
        <taxon>Pseudomonadota</taxon>
        <taxon>Alphaproteobacteria</taxon>
        <taxon>Hyphomicrobiales</taxon>
        <taxon>Nitrobacteraceae</taxon>
        <taxon>Rhodoplanes</taxon>
    </lineage>
</organism>
<dbReference type="SUPFAM" id="SSF53448">
    <property type="entry name" value="Nucleotide-diphospho-sugar transferases"/>
    <property type="match status" value="1"/>
</dbReference>
<dbReference type="Proteomes" id="UP001597314">
    <property type="component" value="Unassembled WGS sequence"/>
</dbReference>
<dbReference type="CDD" id="cd04179">
    <property type="entry name" value="DPM_DPG-synthase_like"/>
    <property type="match status" value="1"/>
</dbReference>
<evidence type="ECO:0000313" key="10">
    <source>
        <dbReference type="Proteomes" id="UP001597314"/>
    </source>
</evidence>
<feature type="transmembrane region" description="Helical" evidence="7">
    <location>
        <begin position="24"/>
        <end position="43"/>
    </location>
</feature>
<evidence type="ECO:0000256" key="1">
    <source>
        <dbReference type="ARBA" id="ARBA00004651"/>
    </source>
</evidence>
<evidence type="ECO:0000256" key="2">
    <source>
        <dbReference type="ARBA" id="ARBA00022475"/>
    </source>
</evidence>
<dbReference type="Gene3D" id="3.40.50.150">
    <property type="entry name" value="Vaccinia Virus protein VP39"/>
    <property type="match status" value="1"/>
</dbReference>
<dbReference type="PANTHER" id="PTHR40277">
    <property type="entry name" value="BLL5419 PROTEIN"/>
    <property type="match status" value="1"/>
</dbReference>
<name>A0ABW5AJY2_9BRAD</name>
<dbReference type="EMBL" id="JBHUIW010000008">
    <property type="protein sequence ID" value="MFD2182376.1"/>
    <property type="molecule type" value="Genomic_DNA"/>
</dbReference>
<protein>
    <submittedName>
        <fullName evidence="9">Lysylphosphatidylglycerol synthase domain-containing protein</fullName>
    </submittedName>
</protein>
<feature type="region of interest" description="Disordered" evidence="6">
    <location>
        <begin position="334"/>
        <end position="364"/>
    </location>
</feature>
<feature type="transmembrane region" description="Helical" evidence="7">
    <location>
        <begin position="229"/>
        <end position="247"/>
    </location>
</feature>
<dbReference type="InterPro" id="IPR001173">
    <property type="entry name" value="Glyco_trans_2-like"/>
</dbReference>
<evidence type="ECO:0000256" key="6">
    <source>
        <dbReference type="SAM" id="MobiDB-lite"/>
    </source>
</evidence>
<feature type="transmembrane region" description="Helical" evidence="7">
    <location>
        <begin position="145"/>
        <end position="162"/>
    </location>
</feature>
<dbReference type="InterPro" id="IPR029063">
    <property type="entry name" value="SAM-dependent_MTases_sf"/>
</dbReference>